<name>A0ABX8THG3_9CAUL</name>
<dbReference type="RefSeq" id="WP_219353396.1">
    <property type="nucleotide sequence ID" value="NZ_CP080034.1"/>
</dbReference>
<evidence type="ECO:0000313" key="1">
    <source>
        <dbReference type="EMBL" id="QYC10655.1"/>
    </source>
</evidence>
<accession>A0ABX8THG3</accession>
<proteinExistence type="predicted"/>
<dbReference type="Proteomes" id="UP000824334">
    <property type="component" value="Chromosome"/>
</dbReference>
<dbReference type="GeneID" id="94373849"/>
<organism evidence="1 2">
    <name type="scientific">Brevundimonas nasdae</name>
    <dbReference type="NCBI Taxonomy" id="172043"/>
    <lineage>
        <taxon>Bacteria</taxon>
        <taxon>Pseudomonadati</taxon>
        <taxon>Pseudomonadota</taxon>
        <taxon>Alphaproteobacteria</taxon>
        <taxon>Caulobacterales</taxon>
        <taxon>Caulobacteraceae</taxon>
        <taxon>Brevundimonas</taxon>
    </lineage>
</organism>
<protein>
    <submittedName>
        <fullName evidence="1">2-dehydro-3-deoxygalactonokinase</fullName>
    </submittedName>
</protein>
<gene>
    <name evidence="1" type="ORF">KWG56_01135</name>
</gene>
<dbReference type="InterPro" id="IPR007729">
    <property type="entry name" value="DGOK"/>
</dbReference>
<evidence type="ECO:0000313" key="2">
    <source>
        <dbReference type="Proteomes" id="UP000824334"/>
    </source>
</evidence>
<dbReference type="EMBL" id="CP080034">
    <property type="protein sequence ID" value="QYC10655.1"/>
    <property type="molecule type" value="Genomic_DNA"/>
</dbReference>
<dbReference type="Pfam" id="PF05035">
    <property type="entry name" value="DGOK"/>
    <property type="match status" value="1"/>
</dbReference>
<sequence length="304" mass="31855">MAANDLTVLGDWGTTRLRLSLFDAEGRLVDRAEGAGIGDREATPAETLSRALKPWRGAHGVSRVRLCGMAGSVNGLVEAPYAPCPAGVEDWAHGAVQAPLEDYDIRIAPGVAGSTPDGTPDVMRGEETQIFGALSLSPDLARGEHLLALPGTHGKWAQIVDGRIVAFQTFLTGELFALLKDRSTLLMGAQPTAADIAADEARAGFADGLTRGAQGDLASALFAVRSHRLRSNWSTARAEAYLSGLIIGTEAAEALTAFGDLPITLIGAETLTTRYVQALQTLGRQAAQMDGDAASLAGLRRLVD</sequence>
<keyword evidence="2" id="KW-1185">Reference proteome</keyword>
<reference evidence="1 2" key="1">
    <citation type="submission" date="2021-07" db="EMBL/GenBank/DDBJ databases">
        <title>Isolation and characterization of bacteria from a gold mining with a capacity of golden bioaccumulation.</title>
        <authorList>
            <person name="Yang X.J."/>
        </authorList>
    </citation>
    <scope>NUCLEOTIDE SEQUENCE [LARGE SCALE GENOMIC DNA]</scope>
    <source>
        <strain evidence="1 2">Au29</strain>
    </source>
</reference>